<dbReference type="InterPro" id="IPR003604">
    <property type="entry name" value="Matrin/U1-like-C_Znf_C2H2"/>
</dbReference>
<proteinExistence type="predicted"/>
<dbReference type="AlphaFoldDB" id="A0A315W3U3"/>
<reference evidence="3 4" key="1">
    <citation type="journal article" date="2018" name="G3 (Bethesda)">
        <title>A High-Quality Reference Genome for the Invasive Mosquitofish Gambusia affinis Using a Chicago Library.</title>
        <authorList>
            <person name="Hoffberg S.L."/>
            <person name="Troendle N.J."/>
            <person name="Glenn T.C."/>
            <person name="Mahmud O."/>
            <person name="Louha S."/>
            <person name="Chalopin D."/>
            <person name="Bennetzen J.L."/>
            <person name="Mauricio R."/>
        </authorList>
    </citation>
    <scope>NUCLEOTIDE SEQUENCE [LARGE SCALE GENOMIC DNA]</scope>
    <source>
        <strain evidence="3">NE01/NJP1002.9</strain>
        <tissue evidence="3">Muscle</tissue>
    </source>
</reference>
<feature type="region of interest" description="Disordered" evidence="1">
    <location>
        <begin position="575"/>
        <end position="630"/>
    </location>
</feature>
<evidence type="ECO:0000313" key="3">
    <source>
        <dbReference type="EMBL" id="PWA29942.1"/>
    </source>
</evidence>
<dbReference type="GO" id="GO:0003676">
    <property type="term" value="F:nucleic acid binding"/>
    <property type="evidence" value="ECO:0007669"/>
    <property type="project" value="InterPro"/>
</dbReference>
<organism evidence="3 4">
    <name type="scientific">Gambusia affinis</name>
    <name type="common">Western mosquitofish</name>
    <name type="synonym">Heterandria affinis</name>
    <dbReference type="NCBI Taxonomy" id="33528"/>
    <lineage>
        <taxon>Eukaryota</taxon>
        <taxon>Metazoa</taxon>
        <taxon>Chordata</taxon>
        <taxon>Craniata</taxon>
        <taxon>Vertebrata</taxon>
        <taxon>Euteleostomi</taxon>
        <taxon>Actinopterygii</taxon>
        <taxon>Neopterygii</taxon>
        <taxon>Teleostei</taxon>
        <taxon>Neoteleostei</taxon>
        <taxon>Acanthomorphata</taxon>
        <taxon>Ovalentaria</taxon>
        <taxon>Atherinomorphae</taxon>
        <taxon>Cyprinodontiformes</taxon>
        <taxon>Poeciliidae</taxon>
        <taxon>Poeciliinae</taxon>
        <taxon>Gambusia</taxon>
    </lineage>
</organism>
<gene>
    <name evidence="3" type="ORF">CCH79_00020777</name>
</gene>
<feature type="region of interest" description="Disordered" evidence="1">
    <location>
        <begin position="82"/>
        <end position="262"/>
    </location>
</feature>
<dbReference type="Proteomes" id="UP000250572">
    <property type="component" value="Unassembled WGS sequence"/>
</dbReference>
<feature type="compositionally biased region" description="Polar residues" evidence="1">
    <location>
        <begin position="609"/>
        <end position="623"/>
    </location>
</feature>
<feature type="domain" description="U1-type" evidence="2">
    <location>
        <begin position="356"/>
        <end position="391"/>
    </location>
</feature>
<protein>
    <recommendedName>
        <fullName evidence="2">U1-type domain-containing protein</fullName>
    </recommendedName>
</protein>
<evidence type="ECO:0000256" key="1">
    <source>
        <dbReference type="SAM" id="MobiDB-lite"/>
    </source>
</evidence>
<name>A0A315W3U3_GAMAF</name>
<evidence type="ECO:0000259" key="2">
    <source>
        <dbReference type="SMART" id="SM00451"/>
    </source>
</evidence>
<dbReference type="EMBL" id="NHOQ01000467">
    <property type="protein sequence ID" value="PWA29942.1"/>
    <property type="molecule type" value="Genomic_DNA"/>
</dbReference>
<feature type="compositionally biased region" description="Basic and acidic residues" evidence="1">
    <location>
        <begin position="230"/>
        <end position="254"/>
    </location>
</feature>
<evidence type="ECO:0000313" key="4">
    <source>
        <dbReference type="Proteomes" id="UP000250572"/>
    </source>
</evidence>
<keyword evidence="4" id="KW-1185">Reference proteome</keyword>
<feature type="compositionally biased region" description="Basic and acidic residues" evidence="1">
    <location>
        <begin position="169"/>
        <end position="187"/>
    </location>
</feature>
<comment type="caution">
    <text evidence="3">The sequence shown here is derived from an EMBL/GenBank/DDBJ whole genome shotgun (WGS) entry which is preliminary data.</text>
</comment>
<feature type="region of interest" description="Disordered" evidence="1">
    <location>
        <begin position="303"/>
        <end position="322"/>
    </location>
</feature>
<sequence length="688" mass="75590">MKTVLGGRPGPAALRVSPVQRLNLSRLDVLLLPKQEVEFPVDLESCITLDEVKSDDEGKQNLQDDPVLFGFLTMFWSVADEAPPADGRCEEDGKTGSGDPGPEPTGPTPDHEGSGSVSRTQEEPEPSDQTRSTETLEPEPNRTGPELESQAQSQKVLETRQGKTRSRKSSGDDGTRTGSDEEPDQRKATARTTPEPGPEKRKATPENNDVPLKTLRTENGPEPGQNLSKPEPEADEEKKQQIKTDEQNPAEPREQVGPPSRSFWIDFLVETGPAVPGSGSEAKLSRSDDPIRIGPDRVIRAEETQPASRRTGNAAGEEKTFGPIGDRLCFQESEAPPAEGATEPQKPVGAEFVRPVVGYFCNLCQLIFIDEDEAKLQHCATPAHYRKYKLIHIQTVPTRFVLTGRVDKHLKHKNKKHETLLEVVQAAVFFSFFFCALARSFSRCFWVNRETTTVTSTEPYRTIVTRFCTDTHRAPWFSPVTVKKYWRIRSGLGLIHSTWQRGNGHLQVTDLLLQLSVLQIYDCYHGNWKKTPLGTEGRESRHAGISRGRGLCLSVLIGRRLHRLLQNKEKLVKRVRGSEPGSNMPLGQNRLENIQDLRVTNRNKARTRITGSESFSTPAPSVMSQLGPASCSSSSSSVSPALASFSSSSSSSSSRSSSSSCFCFLAGGSSAPRPLHSGLLSLLDGAGY</sequence>
<dbReference type="GO" id="GO:0008270">
    <property type="term" value="F:zinc ion binding"/>
    <property type="evidence" value="ECO:0007669"/>
    <property type="project" value="InterPro"/>
</dbReference>
<dbReference type="SMART" id="SM00451">
    <property type="entry name" value="ZnF_U1"/>
    <property type="match status" value="1"/>
</dbReference>
<accession>A0A315W3U3</accession>